<feature type="compositionally biased region" description="Basic and acidic residues" evidence="1">
    <location>
        <begin position="594"/>
        <end position="608"/>
    </location>
</feature>
<dbReference type="InterPro" id="IPR009057">
    <property type="entry name" value="Homeodomain-like_sf"/>
</dbReference>
<dbReference type="Proteomes" id="UP001363622">
    <property type="component" value="Unassembled WGS sequence"/>
</dbReference>
<comment type="caution">
    <text evidence="2">The sequence shown here is derived from an EMBL/GenBank/DDBJ whole genome shotgun (WGS) entry which is preliminary data.</text>
</comment>
<sequence length="636" mass="72568">MSEAAIETGKSDEAASDNDAEPKMSDKDPKEPSAARKRKRRFDAGYIERAEHYRKFYHHGYRDLYNANISEVVNFVALSDPGRLSSSQIGASHWTVTEKRRLFAALERFGRDRMQDLTSAIETKSEPQIQEYLLLLEQGTVEVFLNQGIDYQPPRPHDIPAAYELSDDCCNKLDKTAAALSWYQHSFEAKQERGKHGEFWLLTSTIADEIAEAFKKAAKNQKMRTKTPWNRFKAYEEEESSDQEVDEEELDEDAKAKIKSVPAASFLNLSNWIRLSKHVFMNAGGDRKEENWQAIAGDDEEMGIFHTAFTEFHRLAVSLTKRLVLAALNQAESRLRATERNYTHAPEPSVGSRDVITALDMLNMPRSANETWIKAPRRCGVQVFRSLRENQGRKYLLDYDEVERFLGGNPPPKRPERKADDAVEDDELSEDETRSKDQHTDDDSDESDNEAAAREQDRYETRMEAYAEEYDMAQSQLEEARILEAIGLPAPNRLDSLGDPPKRRKFATGLEDLVDWREQVDYKAAWERYGRPITEADFVKVQKAFVDGDAEPEQVQVPEVLVPEEPENGALEKDEAEPEDEESAQEEEPTQDLAIRRVLEPRQAREEATVMMGELPPYPEGNGNDSSGDEYDEQPA</sequence>
<evidence type="ECO:0000313" key="2">
    <source>
        <dbReference type="EMBL" id="KAK7523447.1"/>
    </source>
</evidence>
<name>A0ABR1KX60_9PEZI</name>
<feature type="region of interest" description="Disordered" evidence="1">
    <location>
        <begin position="548"/>
        <end position="636"/>
    </location>
</feature>
<reference evidence="2 3" key="1">
    <citation type="submission" date="2024-04" db="EMBL/GenBank/DDBJ databases">
        <title>Phyllosticta paracitricarpa is synonymous to the EU quarantine fungus P. citricarpa based on phylogenomic analyses.</title>
        <authorList>
            <consortium name="Lawrence Berkeley National Laboratory"/>
            <person name="Van Ingen-Buijs V.A."/>
            <person name="Van Westerhoven A.C."/>
            <person name="Haridas S."/>
            <person name="Skiadas P."/>
            <person name="Martin F."/>
            <person name="Groenewald J.Z."/>
            <person name="Crous P.W."/>
            <person name="Seidl M.F."/>
        </authorList>
    </citation>
    <scope>NUCLEOTIDE SEQUENCE [LARGE SCALE GENOMIC DNA]</scope>
    <source>
        <strain evidence="2 3">CBS 123371</strain>
    </source>
</reference>
<feature type="compositionally biased region" description="Acidic residues" evidence="1">
    <location>
        <begin position="574"/>
        <end position="590"/>
    </location>
</feature>
<dbReference type="PANTHER" id="PTHR28079:SF1">
    <property type="entry name" value="RNA POLYMERASE I-SPECIFIC TRANSCRIPTION INITIATION FACTOR RRN5"/>
    <property type="match status" value="1"/>
</dbReference>
<dbReference type="SUPFAM" id="SSF46689">
    <property type="entry name" value="Homeodomain-like"/>
    <property type="match status" value="1"/>
</dbReference>
<dbReference type="InterPro" id="IPR039601">
    <property type="entry name" value="Rrn5"/>
</dbReference>
<evidence type="ECO:0000313" key="3">
    <source>
        <dbReference type="Proteomes" id="UP001363622"/>
    </source>
</evidence>
<feature type="compositionally biased region" description="Basic and acidic residues" evidence="1">
    <location>
        <begin position="20"/>
        <end position="34"/>
    </location>
</feature>
<proteinExistence type="predicted"/>
<dbReference type="PANTHER" id="PTHR28079">
    <property type="entry name" value="RNA POLYMERASE I-SPECIFIC TRANSCRIPTION INITIATION FACTOR RRN5"/>
    <property type="match status" value="1"/>
</dbReference>
<feature type="compositionally biased region" description="Basic and acidic residues" evidence="1">
    <location>
        <begin position="431"/>
        <end position="441"/>
    </location>
</feature>
<keyword evidence="3" id="KW-1185">Reference proteome</keyword>
<dbReference type="EMBL" id="JBBPHU010000001">
    <property type="protein sequence ID" value="KAK7523447.1"/>
    <property type="molecule type" value="Genomic_DNA"/>
</dbReference>
<protein>
    <submittedName>
        <fullName evidence="2">Uncharacterized protein</fullName>
    </submittedName>
</protein>
<feature type="region of interest" description="Disordered" evidence="1">
    <location>
        <begin position="1"/>
        <end position="40"/>
    </location>
</feature>
<dbReference type="Gene3D" id="1.10.10.60">
    <property type="entry name" value="Homeodomain-like"/>
    <property type="match status" value="1"/>
</dbReference>
<feature type="compositionally biased region" description="Acidic residues" evidence="1">
    <location>
        <begin position="627"/>
        <end position="636"/>
    </location>
</feature>
<organism evidence="2 3">
    <name type="scientific">Phyllosticta citriasiana</name>
    <dbReference type="NCBI Taxonomy" id="595635"/>
    <lineage>
        <taxon>Eukaryota</taxon>
        <taxon>Fungi</taxon>
        <taxon>Dikarya</taxon>
        <taxon>Ascomycota</taxon>
        <taxon>Pezizomycotina</taxon>
        <taxon>Dothideomycetes</taxon>
        <taxon>Dothideomycetes incertae sedis</taxon>
        <taxon>Botryosphaeriales</taxon>
        <taxon>Phyllostictaceae</taxon>
        <taxon>Phyllosticta</taxon>
    </lineage>
</organism>
<evidence type="ECO:0000256" key="1">
    <source>
        <dbReference type="SAM" id="MobiDB-lite"/>
    </source>
</evidence>
<accession>A0ABR1KX60</accession>
<gene>
    <name evidence="2" type="ORF">IWZ03DRAFT_3881</name>
</gene>
<feature type="region of interest" description="Disordered" evidence="1">
    <location>
        <begin position="404"/>
        <end position="457"/>
    </location>
</feature>